<gene>
    <name evidence="2" type="ORF">J2T15_003869</name>
</gene>
<reference evidence="2 3" key="1">
    <citation type="submission" date="2023-07" db="EMBL/GenBank/DDBJ databases">
        <title>Sorghum-associated microbial communities from plants grown in Nebraska, USA.</title>
        <authorList>
            <person name="Schachtman D."/>
        </authorList>
    </citation>
    <scope>NUCLEOTIDE SEQUENCE [LARGE SCALE GENOMIC DNA]</scope>
    <source>
        <strain evidence="2 3">CC482</strain>
    </source>
</reference>
<sequence>MCRHAHKTDNGMKKPTSSNLRRCDQHDCNKRTIPLSYAGITQIRFKGTKA</sequence>
<comment type="caution">
    <text evidence="2">The sequence shown here is derived from an EMBL/GenBank/DDBJ whole genome shotgun (WGS) entry which is preliminary data.</text>
</comment>
<evidence type="ECO:0000313" key="2">
    <source>
        <dbReference type="EMBL" id="MDQ0114414.1"/>
    </source>
</evidence>
<protein>
    <submittedName>
        <fullName evidence="2">Uncharacterized protein</fullName>
    </submittedName>
</protein>
<feature type="region of interest" description="Disordered" evidence="1">
    <location>
        <begin position="1"/>
        <end position="23"/>
    </location>
</feature>
<evidence type="ECO:0000313" key="3">
    <source>
        <dbReference type="Proteomes" id="UP001229346"/>
    </source>
</evidence>
<dbReference type="Proteomes" id="UP001229346">
    <property type="component" value="Unassembled WGS sequence"/>
</dbReference>
<organism evidence="2 3">
    <name type="scientific">Paenibacillus harenae</name>
    <dbReference type="NCBI Taxonomy" id="306543"/>
    <lineage>
        <taxon>Bacteria</taxon>
        <taxon>Bacillati</taxon>
        <taxon>Bacillota</taxon>
        <taxon>Bacilli</taxon>
        <taxon>Bacillales</taxon>
        <taxon>Paenibacillaceae</taxon>
        <taxon>Paenibacillus</taxon>
    </lineage>
</organism>
<dbReference type="EMBL" id="JAUSSU010000007">
    <property type="protein sequence ID" value="MDQ0114414.1"/>
    <property type="molecule type" value="Genomic_DNA"/>
</dbReference>
<name>A0ABT9U882_PAEHA</name>
<proteinExistence type="predicted"/>
<keyword evidence="3" id="KW-1185">Reference proteome</keyword>
<accession>A0ABT9U882</accession>
<evidence type="ECO:0000256" key="1">
    <source>
        <dbReference type="SAM" id="MobiDB-lite"/>
    </source>
</evidence>